<evidence type="ECO:0000256" key="1">
    <source>
        <dbReference type="ARBA" id="ARBA00022801"/>
    </source>
</evidence>
<dbReference type="PANTHER" id="PTHR22946">
    <property type="entry name" value="DIENELACTONE HYDROLASE DOMAIN-CONTAINING PROTEIN-RELATED"/>
    <property type="match status" value="1"/>
</dbReference>
<evidence type="ECO:0000256" key="2">
    <source>
        <dbReference type="SAM" id="Phobius"/>
    </source>
</evidence>
<keyword evidence="1" id="KW-0378">Hydrolase</keyword>
<feature type="transmembrane region" description="Helical" evidence="2">
    <location>
        <begin position="6"/>
        <end position="23"/>
    </location>
</feature>
<dbReference type="Gene3D" id="3.40.50.1820">
    <property type="entry name" value="alpha/beta hydrolase"/>
    <property type="match status" value="1"/>
</dbReference>
<organism evidence="4 5">
    <name type="scientific">Candidatus Gottesmanbacteria bacterium RIFCSPHIGHO2_01_FULL_40_15</name>
    <dbReference type="NCBI Taxonomy" id="1798376"/>
    <lineage>
        <taxon>Bacteria</taxon>
        <taxon>Candidatus Gottesmaniibacteriota</taxon>
    </lineage>
</organism>
<dbReference type="AlphaFoldDB" id="A0A1F5Z7B3"/>
<dbReference type="SUPFAM" id="SSF53474">
    <property type="entry name" value="alpha/beta-Hydrolases"/>
    <property type="match status" value="1"/>
</dbReference>
<name>A0A1F5Z7B3_9BACT</name>
<sequence length="345" mass="38646">MNKYKLIPVVFLIIIAASAIFLLRTPSRVKPQTVSPAYKISPTPFPFMELTVEYLRQRSFDSSIGKLDKINEGNDYISYQTSYDSDGLKVNALLTEPKGENPAGGWPAVIFIHGYIPPKEYRTQVNYQSYVDYLAGNGLAVFKIDLRGHGTSQGDPGGAYYSSDYVIDTLNAYQALKNIPFINPDKIGLWGHSMAGNVVLRSLVVRPEIPAAVVWAGAVYSYADFARYGIADSSYQPPQSNVERVRRRRELFLVYGEPKNGHPFWKLVAPTSFLDDLEGAIQIHHAQDDNVVDIGYSRNLIKLLHDAKIPSELNEYQSGGHNLTGSTFSQAMQKTVDFYRKYLTD</sequence>
<feature type="domain" description="Serine aminopeptidase S33" evidence="3">
    <location>
        <begin position="108"/>
        <end position="221"/>
    </location>
</feature>
<evidence type="ECO:0000313" key="4">
    <source>
        <dbReference type="EMBL" id="OGG08194.1"/>
    </source>
</evidence>
<dbReference type="Pfam" id="PF12146">
    <property type="entry name" value="Hydrolase_4"/>
    <property type="match status" value="1"/>
</dbReference>
<dbReference type="InterPro" id="IPR022742">
    <property type="entry name" value="Hydrolase_4"/>
</dbReference>
<gene>
    <name evidence="4" type="ORF">A2777_02305</name>
</gene>
<dbReference type="InterPro" id="IPR050261">
    <property type="entry name" value="FrsA_esterase"/>
</dbReference>
<comment type="caution">
    <text evidence="4">The sequence shown here is derived from an EMBL/GenBank/DDBJ whole genome shotgun (WGS) entry which is preliminary data.</text>
</comment>
<dbReference type="GO" id="GO:0052689">
    <property type="term" value="F:carboxylic ester hydrolase activity"/>
    <property type="evidence" value="ECO:0007669"/>
    <property type="project" value="UniProtKB-ARBA"/>
</dbReference>
<reference evidence="4 5" key="1">
    <citation type="journal article" date="2016" name="Nat. Commun.">
        <title>Thousands of microbial genomes shed light on interconnected biogeochemical processes in an aquifer system.</title>
        <authorList>
            <person name="Anantharaman K."/>
            <person name="Brown C.T."/>
            <person name="Hug L.A."/>
            <person name="Sharon I."/>
            <person name="Castelle C.J."/>
            <person name="Probst A.J."/>
            <person name="Thomas B.C."/>
            <person name="Singh A."/>
            <person name="Wilkins M.J."/>
            <person name="Karaoz U."/>
            <person name="Brodie E.L."/>
            <person name="Williams K.H."/>
            <person name="Hubbard S.S."/>
            <person name="Banfield J.F."/>
        </authorList>
    </citation>
    <scope>NUCLEOTIDE SEQUENCE [LARGE SCALE GENOMIC DNA]</scope>
</reference>
<dbReference type="PANTHER" id="PTHR22946:SF9">
    <property type="entry name" value="POLYKETIDE TRANSFERASE AF380"/>
    <property type="match status" value="1"/>
</dbReference>
<dbReference type="EMBL" id="MFJF01000005">
    <property type="protein sequence ID" value="OGG08194.1"/>
    <property type="molecule type" value="Genomic_DNA"/>
</dbReference>
<protein>
    <recommendedName>
        <fullName evidence="3">Serine aminopeptidase S33 domain-containing protein</fullName>
    </recommendedName>
</protein>
<dbReference type="InterPro" id="IPR029058">
    <property type="entry name" value="AB_hydrolase_fold"/>
</dbReference>
<evidence type="ECO:0000259" key="3">
    <source>
        <dbReference type="Pfam" id="PF12146"/>
    </source>
</evidence>
<dbReference type="Proteomes" id="UP000177354">
    <property type="component" value="Unassembled WGS sequence"/>
</dbReference>
<keyword evidence="2" id="KW-0472">Membrane</keyword>
<keyword evidence="2" id="KW-0812">Transmembrane</keyword>
<evidence type="ECO:0000313" key="5">
    <source>
        <dbReference type="Proteomes" id="UP000177354"/>
    </source>
</evidence>
<proteinExistence type="predicted"/>
<keyword evidence="2" id="KW-1133">Transmembrane helix</keyword>
<accession>A0A1F5Z7B3</accession>